<dbReference type="InterPro" id="IPR000572">
    <property type="entry name" value="OxRdtase_Mopterin-bd_dom"/>
</dbReference>
<name>A0A1W1WWQ3_9NEIS</name>
<accession>A0A1W1WWQ3</accession>
<dbReference type="Proteomes" id="UP000192761">
    <property type="component" value="Unassembled WGS sequence"/>
</dbReference>
<dbReference type="EMBL" id="FWXD01000001">
    <property type="protein sequence ID" value="SMC16000.1"/>
    <property type="molecule type" value="Genomic_DNA"/>
</dbReference>
<dbReference type="OrthoDB" id="9798763at2"/>
<dbReference type="AlphaFoldDB" id="A0A1W1WWQ3"/>
<organism evidence="3 4">
    <name type="scientific">Andreprevotia lacus DSM 23236</name>
    <dbReference type="NCBI Taxonomy" id="1121001"/>
    <lineage>
        <taxon>Bacteria</taxon>
        <taxon>Pseudomonadati</taxon>
        <taxon>Pseudomonadota</taxon>
        <taxon>Betaproteobacteria</taxon>
        <taxon>Neisseriales</taxon>
        <taxon>Chitinibacteraceae</taxon>
        <taxon>Andreprevotia</taxon>
    </lineage>
</organism>
<keyword evidence="1" id="KW-0732">Signal</keyword>
<feature type="domain" description="Oxidoreductase molybdopterin-binding" evidence="2">
    <location>
        <begin position="74"/>
        <end position="139"/>
    </location>
</feature>
<feature type="chain" id="PRO_5012167372" description="Oxidoreductase molybdopterin-binding domain-containing protein" evidence="1">
    <location>
        <begin position="24"/>
        <end position="167"/>
    </location>
</feature>
<evidence type="ECO:0000259" key="2">
    <source>
        <dbReference type="Pfam" id="PF00174"/>
    </source>
</evidence>
<dbReference type="STRING" id="1121001.SAMN02745857_00070"/>
<evidence type="ECO:0000313" key="4">
    <source>
        <dbReference type="Proteomes" id="UP000192761"/>
    </source>
</evidence>
<dbReference type="RefSeq" id="WP_084088557.1">
    <property type="nucleotide sequence ID" value="NZ_FWXD01000001.1"/>
</dbReference>
<reference evidence="3 4" key="1">
    <citation type="submission" date="2017-04" db="EMBL/GenBank/DDBJ databases">
        <authorList>
            <person name="Afonso C.L."/>
            <person name="Miller P.J."/>
            <person name="Scott M.A."/>
            <person name="Spackman E."/>
            <person name="Goraichik I."/>
            <person name="Dimitrov K.M."/>
            <person name="Suarez D.L."/>
            <person name="Swayne D.E."/>
        </authorList>
    </citation>
    <scope>NUCLEOTIDE SEQUENCE [LARGE SCALE GENOMIC DNA]</scope>
    <source>
        <strain evidence="3 4">DSM 23236</strain>
    </source>
</reference>
<dbReference type="Gene3D" id="3.90.420.10">
    <property type="entry name" value="Oxidoreductase, molybdopterin-binding domain"/>
    <property type="match status" value="1"/>
</dbReference>
<keyword evidence="4" id="KW-1185">Reference proteome</keyword>
<dbReference type="Pfam" id="PF00174">
    <property type="entry name" value="Oxidored_molyb"/>
    <property type="match status" value="1"/>
</dbReference>
<evidence type="ECO:0000256" key="1">
    <source>
        <dbReference type="SAM" id="SignalP"/>
    </source>
</evidence>
<sequence length="167" mass="18362">MIPSTWRALLAAALLSVAGHAAALEPPKGVPVLTLTGQISHTNQGKSAVFDDAMLARLPQKTLHVHAPWYPTPQTFEGPLLRDVLDAAGASGKALNLTALNDYVVAIPSDDATRYDVIVARRLNGKPMSVREKGPLFVMYPFDSNPELRQAEYYRRCAWQLNRIEVE</sequence>
<proteinExistence type="predicted"/>
<feature type="signal peptide" evidence="1">
    <location>
        <begin position="1"/>
        <end position="23"/>
    </location>
</feature>
<dbReference type="InterPro" id="IPR036374">
    <property type="entry name" value="OxRdtase_Mopterin-bd_sf"/>
</dbReference>
<evidence type="ECO:0000313" key="3">
    <source>
        <dbReference type="EMBL" id="SMC16000.1"/>
    </source>
</evidence>
<gene>
    <name evidence="3" type="ORF">SAMN02745857_00070</name>
</gene>
<dbReference type="SUPFAM" id="SSF56524">
    <property type="entry name" value="Oxidoreductase molybdopterin-binding domain"/>
    <property type="match status" value="1"/>
</dbReference>
<protein>
    <recommendedName>
        <fullName evidence="2">Oxidoreductase molybdopterin-binding domain-containing protein</fullName>
    </recommendedName>
</protein>